<reference evidence="1 2" key="1">
    <citation type="submission" date="2018-03" db="EMBL/GenBank/DDBJ databases">
        <title>Draft Genome Sequences of the Obligatory Marine Myxobacteria Enhygromyxa salina SWB005.</title>
        <authorList>
            <person name="Poehlein A."/>
            <person name="Moghaddam J.A."/>
            <person name="Harms H."/>
            <person name="Alanjari M."/>
            <person name="Koenig G.M."/>
            <person name="Daniel R."/>
            <person name="Schaeberle T.F."/>
        </authorList>
    </citation>
    <scope>NUCLEOTIDE SEQUENCE [LARGE SCALE GENOMIC DNA]</scope>
    <source>
        <strain evidence="1 2">SWB005</strain>
    </source>
</reference>
<evidence type="ECO:0000313" key="1">
    <source>
        <dbReference type="EMBL" id="PRP97511.1"/>
    </source>
</evidence>
<dbReference type="RefSeq" id="WP_106392700.1">
    <property type="nucleotide sequence ID" value="NZ_PVNK01000154.1"/>
</dbReference>
<keyword evidence="2" id="KW-1185">Reference proteome</keyword>
<dbReference type="OrthoDB" id="7977953at2"/>
<comment type="caution">
    <text evidence="1">The sequence shown here is derived from an EMBL/GenBank/DDBJ whole genome shotgun (WGS) entry which is preliminary data.</text>
</comment>
<evidence type="ECO:0000313" key="2">
    <source>
        <dbReference type="Proteomes" id="UP000237968"/>
    </source>
</evidence>
<proteinExistence type="predicted"/>
<dbReference type="EMBL" id="PVNK01000154">
    <property type="protein sequence ID" value="PRP97511.1"/>
    <property type="molecule type" value="Genomic_DNA"/>
</dbReference>
<gene>
    <name evidence="1" type="ORF">ENSA5_33470</name>
</gene>
<dbReference type="Proteomes" id="UP000237968">
    <property type="component" value="Unassembled WGS sequence"/>
</dbReference>
<protein>
    <submittedName>
        <fullName evidence="1">Uncharacterized protein</fullName>
    </submittedName>
</protein>
<accession>A0A2S9XXQ8</accession>
<dbReference type="AlphaFoldDB" id="A0A2S9XXQ8"/>
<sequence length="294" mass="33971">MPASPDTASERTLLIPSTPGDRFFDYCLETYEPRGDPHGKLRGESLLWHSLELAGLPIEADAIFHAIQRAAGRDMTVFGVKWFDDRLSWEMYFYDPQREDKQITAAALREALAGELDLAVEVPDSIRYFMYSFDLDADSLARAQVPELNIYLQFYEGQGGHSYAVREGACELRNTYRFHRPKLEIDAILHQVRRSMYVDFSRTRLADIVMPELFECEKICVAKKRFADAIYYSGITVDQLLWFFDRFAYPAALRTFVARHREDFEHLMFDVGIDYLSGPDGQLVYPKTGYYSTL</sequence>
<name>A0A2S9XXQ8_9BACT</name>
<organism evidence="1 2">
    <name type="scientific">Enhygromyxa salina</name>
    <dbReference type="NCBI Taxonomy" id="215803"/>
    <lineage>
        <taxon>Bacteria</taxon>
        <taxon>Pseudomonadati</taxon>
        <taxon>Myxococcota</taxon>
        <taxon>Polyangia</taxon>
        <taxon>Nannocystales</taxon>
        <taxon>Nannocystaceae</taxon>
        <taxon>Enhygromyxa</taxon>
    </lineage>
</organism>